<keyword evidence="4" id="KW-1185">Reference proteome</keyword>
<evidence type="ECO:0000313" key="4">
    <source>
        <dbReference type="Proteomes" id="UP000467840"/>
    </source>
</evidence>
<evidence type="ECO:0000256" key="1">
    <source>
        <dbReference type="ARBA" id="ARBA00010607"/>
    </source>
</evidence>
<dbReference type="Proteomes" id="UP000467840">
    <property type="component" value="Unassembled WGS sequence"/>
</dbReference>
<evidence type="ECO:0008006" key="5">
    <source>
        <dbReference type="Google" id="ProtNLM"/>
    </source>
</evidence>
<organism evidence="3 4">
    <name type="scientific">Hevea brasiliensis</name>
    <name type="common">Para rubber tree</name>
    <name type="synonym">Siphonia brasiliensis</name>
    <dbReference type="NCBI Taxonomy" id="3981"/>
    <lineage>
        <taxon>Eukaryota</taxon>
        <taxon>Viridiplantae</taxon>
        <taxon>Streptophyta</taxon>
        <taxon>Embryophyta</taxon>
        <taxon>Tracheophyta</taxon>
        <taxon>Spermatophyta</taxon>
        <taxon>Magnoliopsida</taxon>
        <taxon>eudicotyledons</taxon>
        <taxon>Gunneridae</taxon>
        <taxon>Pentapetalae</taxon>
        <taxon>rosids</taxon>
        <taxon>fabids</taxon>
        <taxon>Malpighiales</taxon>
        <taxon>Euphorbiaceae</taxon>
        <taxon>Crotonoideae</taxon>
        <taxon>Micrandreae</taxon>
        <taxon>Hevea</taxon>
    </lineage>
</organism>
<dbReference type="SMART" id="SM00205">
    <property type="entry name" value="THN"/>
    <property type="match status" value="2"/>
</dbReference>
<dbReference type="SUPFAM" id="SSF49870">
    <property type="entry name" value="Osmotin, thaumatin-like protein"/>
    <property type="match status" value="3"/>
</dbReference>
<dbReference type="InterPro" id="IPR037176">
    <property type="entry name" value="Osmotin/thaumatin-like_sf"/>
</dbReference>
<sequence>MALCDFLLLVFISLLALGAAAKVITLHNKCNTTIWPGFLVGFASDPSRKHGGWFRVKTRVANGFNLPMSILPYGHPAGAGQCNASSCFTDLNQICPSELQVRSNGSNGQIVVRKSPCVAFNKPEFCCPSVAHFPEDPPTDESYKPTSADDARIITLQNKCNTTIWPGFQIGAESNDPAKEDIDGGLELSPGKSVNLTAEYYATIWGRTGCSFNSSGYGTCVTGDCDGKLSCRDEIPGRSFIPPRPVTYALFNLGKNHIPDYYVVSVANGFNIPISILPYGDASGRGCEASSCFTELNQTCPYELQLRSNGRVVACMSPCFGFYTIKPRFCCSYYEPPDDLCKPANYSEVFKAACPTALPTLTFDFSKVLSDDNNSPATCKPTNYRGDARVITLKNRCNTTIWPGFRATTFVSSHSEEWAGGFELKPGASANLQTPVIWIGYIWARYGCSFNPSGHGFCFSGDCGGELVCSKENPPVEPATFARLNMNDITRDDTYKLDVINGFNLPISIVPNGPDSSLCETIECVPQDLSNTCPRELQVRNEGHIVACRSGCLAFHKPELCCIGEYANKRGCNQQNTPSPSRMLVHS</sequence>
<evidence type="ECO:0000256" key="2">
    <source>
        <dbReference type="SAM" id="SignalP"/>
    </source>
</evidence>
<dbReference type="PROSITE" id="PS51367">
    <property type="entry name" value="THAUMATIN_2"/>
    <property type="match status" value="3"/>
</dbReference>
<feature type="chain" id="PRO_5025695449" description="Thaumatin-like protein" evidence="2">
    <location>
        <begin position="22"/>
        <end position="587"/>
    </location>
</feature>
<dbReference type="Pfam" id="PF00314">
    <property type="entry name" value="Thaumatin"/>
    <property type="match status" value="3"/>
</dbReference>
<comment type="caution">
    <text evidence="3">The sequence shown here is derived from an EMBL/GenBank/DDBJ whole genome shotgun (WGS) entry which is preliminary data.</text>
</comment>
<dbReference type="EMBL" id="JAAGAX010000020">
    <property type="protein sequence ID" value="KAF2283109.1"/>
    <property type="molecule type" value="Genomic_DNA"/>
</dbReference>
<keyword evidence="2" id="KW-0732">Signal</keyword>
<dbReference type="AlphaFoldDB" id="A0A6A6K6R3"/>
<dbReference type="InterPro" id="IPR017949">
    <property type="entry name" value="Thaumatin_CS"/>
</dbReference>
<gene>
    <name evidence="3" type="ORF">GH714_043432</name>
</gene>
<dbReference type="InterPro" id="IPR001938">
    <property type="entry name" value="Thaumatin"/>
</dbReference>
<proteinExistence type="inferred from homology"/>
<protein>
    <recommendedName>
        <fullName evidence="5">Thaumatin-like protein</fullName>
    </recommendedName>
</protein>
<feature type="signal peptide" evidence="2">
    <location>
        <begin position="1"/>
        <end position="21"/>
    </location>
</feature>
<comment type="similarity">
    <text evidence="1">Belongs to the thaumatin family.</text>
</comment>
<reference evidence="3 4" key="1">
    <citation type="journal article" date="2020" name="Mol. Plant">
        <title>The Chromosome-Based Rubber Tree Genome Provides New Insights into Spurge Genome Evolution and Rubber Biosynthesis.</title>
        <authorList>
            <person name="Liu J."/>
            <person name="Shi C."/>
            <person name="Shi C.C."/>
            <person name="Li W."/>
            <person name="Zhang Q.J."/>
            <person name="Zhang Y."/>
            <person name="Li K."/>
            <person name="Lu H.F."/>
            <person name="Shi C."/>
            <person name="Zhu S.T."/>
            <person name="Xiao Z.Y."/>
            <person name="Nan H."/>
            <person name="Yue Y."/>
            <person name="Zhu X.G."/>
            <person name="Wu Y."/>
            <person name="Hong X.N."/>
            <person name="Fan G.Y."/>
            <person name="Tong Y."/>
            <person name="Zhang D."/>
            <person name="Mao C.L."/>
            <person name="Liu Y.L."/>
            <person name="Hao S.J."/>
            <person name="Liu W.Q."/>
            <person name="Lv M.Q."/>
            <person name="Zhang H.B."/>
            <person name="Liu Y."/>
            <person name="Hu-Tang G.R."/>
            <person name="Wang J.P."/>
            <person name="Wang J.H."/>
            <person name="Sun Y.H."/>
            <person name="Ni S.B."/>
            <person name="Chen W.B."/>
            <person name="Zhang X.C."/>
            <person name="Jiao Y.N."/>
            <person name="Eichler E.E."/>
            <person name="Li G.H."/>
            <person name="Liu X."/>
            <person name="Gao L.Z."/>
        </authorList>
    </citation>
    <scope>NUCLEOTIDE SEQUENCE [LARGE SCALE GENOMIC DNA]</scope>
    <source>
        <strain evidence="4">cv. GT1</strain>
        <tissue evidence="3">Leaf</tissue>
    </source>
</reference>
<dbReference type="PRINTS" id="PR00347">
    <property type="entry name" value="THAUMATIN"/>
</dbReference>
<evidence type="ECO:0000313" key="3">
    <source>
        <dbReference type="EMBL" id="KAF2283109.1"/>
    </source>
</evidence>
<name>A0A6A6K6R3_HEVBR</name>
<dbReference type="PANTHER" id="PTHR31048">
    <property type="entry name" value="OS03G0233200 PROTEIN"/>
    <property type="match status" value="1"/>
</dbReference>
<accession>A0A6A6K6R3</accession>
<dbReference type="PROSITE" id="PS00316">
    <property type="entry name" value="THAUMATIN_1"/>
    <property type="match status" value="1"/>
</dbReference>
<dbReference type="Gene3D" id="2.60.110.10">
    <property type="entry name" value="Thaumatin"/>
    <property type="match status" value="3"/>
</dbReference>